<dbReference type="InterPro" id="IPR006597">
    <property type="entry name" value="Sel1-like"/>
</dbReference>
<dbReference type="SMART" id="SM00369">
    <property type="entry name" value="LRR_TYP"/>
    <property type="match status" value="9"/>
</dbReference>
<dbReference type="PANTHER" id="PTHR43628:SF1">
    <property type="entry name" value="CHITIN SYNTHASE REGULATORY FACTOR 2-RELATED"/>
    <property type="match status" value="1"/>
</dbReference>
<protein>
    <submittedName>
        <fullName evidence="3">Leucine Rich Repeat domain protein</fullName>
    </submittedName>
</protein>
<dbReference type="eggNOG" id="COG4886">
    <property type="taxonomic scope" value="Bacteria"/>
</dbReference>
<dbReference type="SUPFAM" id="SSF52058">
    <property type="entry name" value="L domain-like"/>
    <property type="match status" value="1"/>
</dbReference>
<dbReference type="SMART" id="SM00365">
    <property type="entry name" value="LRR_SD22"/>
    <property type="match status" value="6"/>
</dbReference>
<dbReference type="Pfam" id="PF08238">
    <property type="entry name" value="Sel1"/>
    <property type="match status" value="8"/>
</dbReference>
<keyword evidence="1" id="KW-0433">Leucine-rich repeat</keyword>
<dbReference type="PRINTS" id="PR00019">
    <property type="entry name" value="LEURICHRPT"/>
</dbReference>
<dbReference type="Proteomes" id="UP000004095">
    <property type="component" value="Unassembled WGS sequence"/>
</dbReference>
<dbReference type="Pfam" id="PF00560">
    <property type="entry name" value="LRR_1"/>
    <property type="match status" value="1"/>
</dbReference>
<dbReference type="Gene3D" id="3.80.10.10">
    <property type="entry name" value="Ribonuclease Inhibitor"/>
    <property type="match status" value="3"/>
</dbReference>
<dbReference type="InterPro" id="IPR052945">
    <property type="entry name" value="Mitotic_Regulator"/>
</dbReference>
<organism evidence="3 4">
    <name type="scientific">Microscilla marina ATCC 23134</name>
    <dbReference type="NCBI Taxonomy" id="313606"/>
    <lineage>
        <taxon>Bacteria</taxon>
        <taxon>Pseudomonadati</taxon>
        <taxon>Bacteroidota</taxon>
        <taxon>Cytophagia</taxon>
        <taxon>Cytophagales</taxon>
        <taxon>Microscillaceae</taxon>
        <taxon>Microscilla</taxon>
    </lineage>
</organism>
<dbReference type="InterPro" id="IPR001611">
    <property type="entry name" value="Leu-rich_rpt"/>
</dbReference>
<keyword evidence="2" id="KW-0677">Repeat</keyword>
<dbReference type="PROSITE" id="PS51450">
    <property type="entry name" value="LRR"/>
    <property type="match status" value="6"/>
</dbReference>
<dbReference type="AlphaFoldDB" id="A1ZJG9"/>
<dbReference type="EMBL" id="AAWS01000011">
    <property type="protein sequence ID" value="EAY29272.1"/>
    <property type="molecule type" value="Genomic_DNA"/>
</dbReference>
<sequence length="963" mass="108941">MEQSNLVYQQLTEKQGAAVHTALAFLKNKPCAINKEIGTALFGWSCRVEYPALSKAAYLLWIDLVEGAAQVAALDIYKNHQKQPNNFYRLCQHVVDLPNYDVPTLQLFFDWRYDSKINLSGKTDQPLKKIPPLFSKANFCINIKEISIEYHYITNIPTDFFNLTQLKKLSFANGQLLSMPKAIQQLKHLAVLDLSHNDLSTLPKALSSLSTLVQLNIDGNPLKRLPLFLEKFGVFTRFFDAYQCGVPKGQEDIFVETFKGLPDHLSHQQMTTLFCAGGLHPDKTVRSEAKQQWLQRLPDGVAENLSYWVYRVKLDYIKFLLYFNEVQALVPLFDNDIVTGWLKSIGFRTRKKAALIDLNLEAIPDFYFKPWSTSRVDLSGNLFTQVPMQALLGIHKLVMLDMSHNLLESLSGQALQQLKELRELNLGHNFFSAVPVHLTELNKLESLDLSHNLLTELSSELPVLPKLQKLNLSFNELAKIPAEITQFTNLQELDLSYNFLGAIQNSDYTYSYALPLEISYLDALTHLYLSHNQLTQLPPGIGLIEMLKVLDCSHNQFVEIPCEVFEAETLEVLDFSYNKLEAIPEDIALLPQLKKVILTGNPLTTGAVKKARHWRKDVEWVYNQEPLEVNVPASVRRKPGEALLLSQGKSFYKEEKYDEATICYVQAAALGGYEGLNALGEINLYKKKDYQQALHWCSKAARLQSPEAMLYLGWMYYKGLGVAVNLTKATHWFEQSGALGLISGQYNAALMYHHGRGVKVNFSKAVFWYHQAAEQGHASAAANLGWMYADGKGVTINKSLAADYYRKAALKGQQDAQRNLAHLLRDGDGVDKNEAEAFNWYEKAASKGDASALVNLGWMYQKGKGCRQDYIKALKYYTEAANKGHSRAQYNTGVMYQLGKGTFRNLSEAFAWYKLAAEQGYANAQQRVAKMYATGLGVKRNKKLAEKWRDAYLKSVTDAKQKK</sequence>
<dbReference type="InterPro" id="IPR003591">
    <property type="entry name" value="Leu-rich_rpt_typical-subtyp"/>
</dbReference>
<keyword evidence="4" id="KW-1185">Reference proteome</keyword>
<dbReference type="Gene3D" id="1.25.40.10">
    <property type="entry name" value="Tetratricopeptide repeat domain"/>
    <property type="match status" value="2"/>
</dbReference>
<dbReference type="OrthoDB" id="8532199at2"/>
<dbReference type="RefSeq" id="WP_002696218.1">
    <property type="nucleotide sequence ID" value="NZ_AAWS01000011.1"/>
</dbReference>
<dbReference type="InterPro" id="IPR011990">
    <property type="entry name" value="TPR-like_helical_dom_sf"/>
</dbReference>
<evidence type="ECO:0000256" key="1">
    <source>
        <dbReference type="ARBA" id="ARBA00022614"/>
    </source>
</evidence>
<dbReference type="eggNOG" id="COG0790">
    <property type="taxonomic scope" value="Bacteria"/>
</dbReference>
<evidence type="ECO:0000313" key="3">
    <source>
        <dbReference type="EMBL" id="EAY29272.1"/>
    </source>
</evidence>
<dbReference type="PANTHER" id="PTHR43628">
    <property type="entry name" value="ACTIVATOR OF C KINASE PROTEIN 1-RELATED"/>
    <property type="match status" value="1"/>
</dbReference>
<dbReference type="SMART" id="SM00364">
    <property type="entry name" value="LRR_BAC"/>
    <property type="match status" value="7"/>
</dbReference>
<proteinExistence type="predicted"/>
<comment type="caution">
    <text evidence="3">The sequence shown here is derived from an EMBL/GenBank/DDBJ whole genome shotgun (WGS) entry which is preliminary data.</text>
</comment>
<evidence type="ECO:0000256" key="2">
    <source>
        <dbReference type="ARBA" id="ARBA00022737"/>
    </source>
</evidence>
<gene>
    <name evidence="3" type="ORF">M23134_01326</name>
</gene>
<reference evidence="3 4" key="1">
    <citation type="submission" date="2007-01" db="EMBL/GenBank/DDBJ databases">
        <authorList>
            <person name="Haygood M."/>
            <person name="Podell S."/>
            <person name="Anderson C."/>
            <person name="Hopkinson B."/>
            <person name="Roe K."/>
            <person name="Barbeau K."/>
            <person name="Gaasterland T."/>
            <person name="Ferriera S."/>
            <person name="Johnson J."/>
            <person name="Kravitz S."/>
            <person name="Beeson K."/>
            <person name="Sutton G."/>
            <person name="Rogers Y.-H."/>
            <person name="Friedman R."/>
            <person name="Frazier M."/>
            <person name="Venter J.C."/>
        </authorList>
    </citation>
    <scope>NUCLEOTIDE SEQUENCE [LARGE SCALE GENOMIC DNA]</scope>
    <source>
        <strain evidence="3 4">ATCC 23134</strain>
    </source>
</reference>
<dbReference type="Pfam" id="PF13855">
    <property type="entry name" value="LRR_8"/>
    <property type="match status" value="4"/>
</dbReference>
<dbReference type="SMART" id="SM00671">
    <property type="entry name" value="SEL1"/>
    <property type="match status" value="8"/>
</dbReference>
<evidence type="ECO:0000313" key="4">
    <source>
        <dbReference type="Proteomes" id="UP000004095"/>
    </source>
</evidence>
<dbReference type="SUPFAM" id="SSF81901">
    <property type="entry name" value="HCP-like"/>
    <property type="match status" value="2"/>
</dbReference>
<accession>A1ZJG9</accession>
<dbReference type="InterPro" id="IPR032675">
    <property type="entry name" value="LRR_dom_sf"/>
</dbReference>
<name>A1ZJG9_MICM2</name>